<name>A0A6A4H607_9AGAR</name>
<organism evidence="2 3">
    <name type="scientific">Gymnopus androsaceus JB14</name>
    <dbReference type="NCBI Taxonomy" id="1447944"/>
    <lineage>
        <taxon>Eukaryota</taxon>
        <taxon>Fungi</taxon>
        <taxon>Dikarya</taxon>
        <taxon>Basidiomycota</taxon>
        <taxon>Agaricomycotina</taxon>
        <taxon>Agaricomycetes</taxon>
        <taxon>Agaricomycetidae</taxon>
        <taxon>Agaricales</taxon>
        <taxon>Marasmiineae</taxon>
        <taxon>Omphalotaceae</taxon>
        <taxon>Gymnopus</taxon>
    </lineage>
</organism>
<evidence type="ECO:0000259" key="1">
    <source>
        <dbReference type="Pfam" id="PF12937"/>
    </source>
</evidence>
<evidence type="ECO:0000313" key="3">
    <source>
        <dbReference type="Proteomes" id="UP000799118"/>
    </source>
</evidence>
<dbReference type="OrthoDB" id="3266451at2759"/>
<feature type="domain" description="F-box" evidence="1">
    <location>
        <begin position="50"/>
        <end position="107"/>
    </location>
</feature>
<sequence length="116" mass="13545">IAEALVDIDKDLDEFDAELSHLQSRIVFLQNHRQRLEEYRGCWHSLRSPIRRLPNETVLGIFDFACDMNELTSKTLQTMPALAISGVCSHWRALAKSYPDLWSRIRLEIWATPRHL</sequence>
<evidence type="ECO:0000313" key="2">
    <source>
        <dbReference type="EMBL" id="KAE9392635.1"/>
    </source>
</evidence>
<dbReference type="EMBL" id="ML769591">
    <property type="protein sequence ID" value="KAE9392635.1"/>
    <property type="molecule type" value="Genomic_DNA"/>
</dbReference>
<gene>
    <name evidence="2" type="ORF">BT96DRAFT_797741</name>
</gene>
<proteinExistence type="predicted"/>
<keyword evidence="3" id="KW-1185">Reference proteome</keyword>
<dbReference type="Proteomes" id="UP000799118">
    <property type="component" value="Unassembled WGS sequence"/>
</dbReference>
<dbReference type="InterPro" id="IPR036047">
    <property type="entry name" value="F-box-like_dom_sf"/>
</dbReference>
<protein>
    <recommendedName>
        <fullName evidence="1">F-box domain-containing protein</fullName>
    </recommendedName>
</protein>
<feature type="non-terminal residue" evidence="2">
    <location>
        <position position="116"/>
    </location>
</feature>
<dbReference type="AlphaFoldDB" id="A0A6A4H607"/>
<dbReference type="Pfam" id="PF12937">
    <property type="entry name" value="F-box-like"/>
    <property type="match status" value="1"/>
</dbReference>
<dbReference type="Gene3D" id="1.20.1280.50">
    <property type="match status" value="1"/>
</dbReference>
<dbReference type="SUPFAM" id="SSF81383">
    <property type="entry name" value="F-box domain"/>
    <property type="match status" value="1"/>
</dbReference>
<reference evidence="2" key="1">
    <citation type="journal article" date="2019" name="Environ. Microbiol.">
        <title>Fungal ecological strategies reflected in gene transcription - a case study of two litter decomposers.</title>
        <authorList>
            <person name="Barbi F."/>
            <person name="Kohler A."/>
            <person name="Barry K."/>
            <person name="Baskaran P."/>
            <person name="Daum C."/>
            <person name="Fauchery L."/>
            <person name="Ihrmark K."/>
            <person name="Kuo A."/>
            <person name="LaButti K."/>
            <person name="Lipzen A."/>
            <person name="Morin E."/>
            <person name="Grigoriev I.V."/>
            <person name="Henrissat B."/>
            <person name="Lindahl B."/>
            <person name="Martin F."/>
        </authorList>
    </citation>
    <scope>NUCLEOTIDE SEQUENCE</scope>
    <source>
        <strain evidence="2">JB14</strain>
    </source>
</reference>
<dbReference type="InterPro" id="IPR001810">
    <property type="entry name" value="F-box_dom"/>
</dbReference>
<accession>A0A6A4H607</accession>
<feature type="non-terminal residue" evidence="2">
    <location>
        <position position="1"/>
    </location>
</feature>